<reference evidence="2 3" key="2">
    <citation type="submission" date="2018-11" db="EMBL/GenBank/DDBJ databases">
        <authorList>
            <consortium name="Pathogen Informatics"/>
        </authorList>
    </citation>
    <scope>NUCLEOTIDE SEQUENCE [LARGE SCALE GENOMIC DNA]</scope>
</reference>
<dbReference type="AlphaFoldDB" id="A0A0R3TYP5"/>
<dbReference type="Proteomes" id="UP000278807">
    <property type="component" value="Unassembled WGS sequence"/>
</dbReference>
<dbReference type="EMBL" id="UZAE01014835">
    <property type="protein sequence ID" value="VDO14582.1"/>
    <property type="molecule type" value="Genomic_DNA"/>
</dbReference>
<name>A0A0R3TYP5_RODNA</name>
<feature type="region of interest" description="Disordered" evidence="1">
    <location>
        <begin position="1"/>
        <end position="24"/>
    </location>
</feature>
<feature type="compositionally biased region" description="Basic and acidic residues" evidence="1">
    <location>
        <begin position="8"/>
        <end position="24"/>
    </location>
</feature>
<reference evidence="4" key="1">
    <citation type="submission" date="2017-02" db="UniProtKB">
        <authorList>
            <consortium name="WormBaseParasite"/>
        </authorList>
    </citation>
    <scope>IDENTIFICATION</scope>
</reference>
<keyword evidence="3" id="KW-1185">Reference proteome</keyword>
<organism evidence="4">
    <name type="scientific">Rodentolepis nana</name>
    <name type="common">Dwarf tapeworm</name>
    <name type="synonym">Hymenolepis nana</name>
    <dbReference type="NCBI Taxonomy" id="102285"/>
    <lineage>
        <taxon>Eukaryota</taxon>
        <taxon>Metazoa</taxon>
        <taxon>Spiralia</taxon>
        <taxon>Lophotrochozoa</taxon>
        <taxon>Platyhelminthes</taxon>
        <taxon>Cestoda</taxon>
        <taxon>Eucestoda</taxon>
        <taxon>Cyclophyllidea</taxon>
        <taxon>Hymenolepididae</taxon>
        <taxon>Rodentolepis</taxon>
    </lineage>
</organism>
<evidence type="ECO:0000256" key="1">
    <source>
        <dbReference type="SAM" id="MobiDB-lite"/>
    </source>
</evidence>
<accession>A0A0R3TYP5</accession>
<gene>
    <name evidence="2" type="ORF">HNAJ_LOCUS12968</name>
</gene>
<evidence type="ECO:0000313" key="4">
    <source>
        <dbReference type="WBParaSite" id="HNAJ_0001299401-mRNA-1"/>
    </source>
</evidence>
<evidence type="ECO:0000313" key="2">
    <source>
        <dbReference type="EMBL" id="VDO14582.1"/>
    </source>
</evidence>
<evidence type="ECO:0000313" key="3">
    <source>
        <dbReference type="Proteomes" id="UP000278807"/>
    </source>
</evidence>
<protein>
    <submittedName>
        <fullName evidence="2 4">Uncharacterized protein</fullName>
    </submittedName>
</protein>
<proteinExistence type="predicted"/>
<dbReference type="WBParaSite" id="HNAJ_0001299401-mRNA-1">
    <property type="protein sequence ID" value="HNAJ_0001299401-mRNA-1"/>
    <property type="gene ID" value="HNAJ_0001299401"/>
</dbReference>
<sequence>MPKTQANKKIETEPAKEKAKTSQEIKKEKNKKCWVNWDELEENIPIPSECIHFELRITLQLDWLGDWSSRLHPILIESTLHPILGLSLTNCPITSEVSRLTVTPPRPSPVTAEAAIIEALHFEATAADSLALVLVVLPLLSPSSPASPFNIPPERLDSCTFSANLFNDGLPRGLRAGGSTVVSVYDFHWPQEESQLLLLIHTTDV</sequence>